<evidence type="ECO:0000313" key="7">
    <source>
        <dbReference type="Proteomes" id="UP000186058"/>
    </source>
</evidence>
<gene>
    <name evidence="6" type="ORF">A3844_28610</name>
</gene>
<evidence type="ECO:0000259" key="5">
    <source>
        <dbReference type="Pfam" id="PF00291"/>
    </source>
</evidence>
<keyword evidence="7" id="KW-1185">Reference proteome</keyword>
<dbReference type="RefSeq" id="WP_074109317.1">
    <property type="nucleotide sequence ID" value="NZ_LVWI01000092.1"/>
</dbReference>
<comment type="subunit">
    <text evidence="2">Homodimer.</text>
</comment>
<evidence type="ECO:0000256" key="4">
    <source>
        <dbReference type="ARBA" id="ARBA00022898"/>
    </source>
</evidence>
<reference evidence="6 7" key="1">
    <citation type="submission" date="2016-03" db="EMBL/GenBank/DDBJ databases">
        <authorList>
            <person name="Sant'Anna F.H."/>
            <person name="Ambrosini A."/>
            <person name="Souza R."/>
            <person name="Bach E."/>
            <person name="Fernandes G."/>
            <person name="Balsanelli E."/>
            <person name="Baura V.A."/>
            <person name="Souza E.M."/>
            <person name="Passaglia L."/>
        </authorList>
    </citation>
    <scope>NUCLEOTIDE SEQUENCE [LARGE SCALE GENOMIC DNA]</scope>
    <source>
        <strain evidence="6 7">P26E</strain>
    </source>
</reference>
<dbReference type="NCBIfam" id="TIGR03945">
    <property type="entry name" value="PLP_SbnA_fam"/>
    <property type="match status" value="1"/>
</dbReference>
<sequence length="334" mass="36765">MLTGQLQWKERALNKLSDLAGIVGHTPLMKLDHPHINLYCKLEFLNITGSIKVRPALYALCEAVKRGQITEHTVVIESSSGNFAIALATICKMIGTKFIAVIDPNISATSEKFLKQIAYDVVKVTDRDETGGYLLNRIHMVQQLQNKISDSYWTNQYGNPDCYRAYYYGLGEELVSSLDKIDYAFIGVGSGGTVTGLSKILKEKLEGIKIVGVDTLGSVIFDQAPRKRHIPGIGSSIKPSILREASIDEVIFVSEVDAVTSCNLMFECHGLFVGGSTGSVYHAIQQYFDSIDIGSQPNVVFLCADGGTAYLDTVYNSEWFEWLHAMENATTVLS</sequence>
<organism evidence="6 7">
    <name type="scientific">Paenibacillus helianthi</name>
    <dbReference type="NCBI Taxonomy" id="1349432"/>
    <lineage>
        <taxon>Bacteria</taxon>
        <taxon>Bacillati</taxon>
        <taxon>Bacillota</taxon>
        <taxon>Bacilli</taxon>
        <taxon>Bacillales</taxon>
        <taxon>Paenibacillaceae</taxon>
        <taxon>Paenibacillus</taxon>
    </lineage>
</organism>
<dbReference type="CDD" id="cd01561">
    <property type="entry name" value="CBS_like"/>
    <property type="match status" value="1"/>
</dbReference>
<name>A0ABX3EF51_9BACL</name>
<evidence type="ECO:0000256" key="2">
    <source>
        <dbReference type="ARBA" id="ARBA00011738"/>
    </source>
</evidence>
<dbReference type="SUPFAM" id="SSF53686">
    <property type="entry name" value="Tryptophan synthase beta subunit-like PLP-dependent enzymes"/>
    <property type="match status" value="1"/>
</dbReference>
<dbReference type="InterPro" id="IPR050214">
    <property type="entry name" value="Cys_Synth/Cystath_Beta-Synth"/>
</dbReference>
<dbReference type="PANTHER" id="PTHR10314">
    <property type="entry name" value="CYSTATHIONINE BETA-SYNTHASE"/>
    <property type="match status" value="1"/>
</dbReference>
<comment type="cofactor">
    <cofactor evidence="1">
        <name>pyridoxal 5'-phosphate</name>
        <dbReference type="ChEBI" id="CHEBI:597326"/>
    </cofactor>
</comment>
<dbReference type="InterPro" id="IPR023927">
    <property type="entry name" value="SbnA"/>
</dbReference>
<comment type="caution">
    <text evidence="6">The sequence shown here is derived from an EMBL/GenBank/DDBJ whole genome shotgun (WGS) entry which is preliminary data.</text>
</comment>
<evidence type="ECO:0000256" key="3">
    <source>
        <dbReference type="ARBA" id="ARBA00022679"/>
    </source>
</evidence>
<dbReference type="InterPro" id="IPR036052">
    <property type="entry name" value="TrpB-like_PALP_sf"/>
</dbReference>
<accession>A0ABX3EF51</accession>
<dbReference type="Pfam" id="PF00291">
    <property type="entry name" value="PALP"/>
    <property type="match status" value="1"/>
</dbReference>
<proteinExistence type="predicted"/>
<dbReference type="EMBL" id="LVWI01000092">
    <property type="protein sequence ID" value="OKP79492.1"/>
    <property type="molecule type" value="Genomic_DNA"/>
</dbReference>
<protein>
    <submittedName>
        <fullName evidence="6">2,3-diaminopropionate biosynthesis protein SbnA</fullName>
    </submittedName>
</protein>
<dbReference type="Proteomes" id="UP000186058">
    <property type="component" value="Unassembled WGS sequence"/>
</dbReference>
<evidence type="ECO:0000256" key="1">
    <source>
        <dbReference type="ARBA" id="ARBA00001933"/>
    </source>
</evidence>
<dbReference type="Gene3D" id="3.40.50.1100">
    <property type="match status" value="2"/>
</dbReference>
<feature type="domain" description="Tryptophan synthase beta chain-like PALP" evidence="5">
    <location>
        <begin position="22"/>
        <end position="303"/>
    </location>
</feature>
<dbReference type="InterPro" id="IPR001926">
    <property type="entry name" value="TrpB-like_PALP"/>
</dbReference>
<keyword evidence="4" id="KW-0663">Pyridoxal phosphate</keyword>
<evidence type="ECO:0000313" key="6">
    <source>
        <dbReference type="EMBL" id="OKP79492.1"/>
    </source>
</evidence>
<keyword evidence="3" id="KW-0808">Transferase</keyword>